<gene>
    <name evidence="10" type="ORF">A3I25_02690</name>
</gene>
<accession>A0A1F6XQ11</accession>
<dbReference type="InterPro" id="IPR018076">
    <property type="entry name" value="T2SS_GspF_dom"/>
</dbReference>
<keyword evidence="3" id="KW-1003">Cell membrane</keyword>
<sequence>MQFSYTATNKAGEMIKGVLDAPDKLFAARLLRHDNYLPVTIIPVGVTATSFTNVAHMNLKIFQGVSLREKVLFAKNLSGMLTAGLSLVRALTVFERQTSNLFLKETIIKLSQDISHGESLSSGLAKFPRIFSALFVSMVRAGEESGTLATSLHEISIHLERSYILGRKVRGAMTYPILVITAMFSIGILMFIYVVPTLTQVFQDLNAELPWSTQVIISVSNFLKFHFLIFLGILIAVGLSFFYLFRLKITQNILDSFILRLPVIGGIARDVNSARTGRTLSTLITAGVSITQALAVTRDVVQNARYKKVLEEAARVVEKGQSLSSILKQNNRLYPEMVGEMVEVGEETGNLSKMLSEVADFYEAEVDAKTKNLSTIIEPILMIVIGAAVGFFAVSMLSPMYSVLQNL</sequence>
<dbReference type="PANTHER" id="PTHR30012">
    <property type="entry name" value="GENERAL SECRETION PATHWAY PROTEIN"/>
    <property type="match status" value="1"/>
</dbReference>
<evidence type="ECO:0000313" key="11">
    <source>
        <dbReference type="Proteomes" id="UP000177195"/>
    </source>
</evidence>
<dbReference type="PANTHER" id="PTHR30012:SF0">
    <property type="entry name" value="TYPE II SECRETION SYSTEM PROTEIN F-RELATED"/>
    <property type="match status" value="1"/>
</dbReference>
<evidence type="ECO:0000256" key="3">
    <source>
        <dbReference type="ARBA" id="ARBA00022475"/>
    </source>
</evidence>
<dbReference type="Pfam" id="PF00482">
    <property type="entry name" value="T2SSF"/>
    <property type="match status" value="2"/>
</dbReference>
<keyword evidence="7 8" id="KW-0472">Membrane</keyword>
<feature type="transmembrane region" description="Helical" evidence="8">
    <location>
        <begin position="175"/>
        <end position="195"/>
    </location>
</feature>
<feature type="transmembrane region" description="Helical" evidence="8">
    <location>
        <begin position="225"/>
        <end position="245"/>
    </location>
</feature>
<feature type="domain" description="Type II secretion system protein GspF" evidence="9">
    <location>
        <begin position="278"/>
        <end position="399"/>
    </location>
</feature>
<dbReference type="PRINTS" id="PR00812">
    <property type="entry name" value="BCTERIALGSPF"/>
</dbReference>
<dbReference type="GO" id="GO:0005886">
    <property type="term" value="C:plasma membrane"/>
    <property type="evidence" value="ECO:0007669"/>
    <property type="project" value="UniProtKB-SubCell"/>
</dbReference>
<keyword evidence="4" id="KW-0997">Cell inner membrane</keyword>
<evidence type="ECO:0000256" key="5">
    <source>
        <dbReference type="ARBA" id="ARBA00022692"/>
    </source>
</evidence>
<proteinExistence type="inferred from homology"/>
<comment type="caution">
    <text evidence="10">The sequence shown here is derived from an EMBL/GenBank/DDBJ whole genome shotgun (WGS) entry which is preliminary data.</text>
</comment>
<evidence type="ECO:0000256" key="1">
    <source>
        <dbReference type="ARBA" id="ARBA00004429"/>
    </source>
</evidence>
<evidence type="ECO:0000259" key="9">
    <source>
        <dbReference type="Pfam" id="PF00482"/>
    </source>
</evidence>
<evidence type="ECO:0000256" key="6">
    <source>
        <dbReference type="ARBA" id="ARBA00022989"/>
    </source>
</evidence>
<comment type="subcellular location">
    <subcellularLocation>
        <location evidence="1">Cell inner membrane</location>
        <topology evidence="1">Multi-pass membrane protein</topology>
    </subcellularLocation>
</comment>
<evidence type="ECO:0000256" key="8">
    <source>
        <dbReference type="SAM" id="Phobius"/>
    </source>
</evidence>
<name>A0A1F6XQ11_9BACT</name>
<evidence type="ECO:0000313" key="10">
    <source>
        <dbReference type="EMBL" id="OGI96078.1"/>
    </source>
</evidence>
<feature type="transmembrane region" description="Helical" evidence="8">
    <location>
        <begin position="380"/>
        <end position="401"/>
    </location>
</feature>
<dbReference type="InterPro" id="IPR003004">
    <property type="entry name" value="GspF/PilC"/>
</dbReference>
<dbReference type="InterPro" id="IPR042094">
    <property type="entry name" value="T2SS_GspF_sf"/>
</dbReference>
<dbReference type="FunFam" id="1.20.81.30:FF:000001">
    <property type="entry name" value="Type II secretion system protein F"/>
    <property type="match status" value="1"/>
</dbReference>
<evidence type="ECO:0000256" key="2">
    <source>
        <dbReference type="ARBA" id="ARBA00005745"/>
    </source>
</evidence>
<dbReference type="EMBL" id="MFVN01000045">
    <property type="protein sequence ID" value="OGI96078.1"/>
    <property type="molecule type" value="Genomic_DNA"/>
</dbReference>
<dbReference type="AlphaFoldDB" id="A0A1F6XQ11"/>
<organism evidence="10 11">
    <name type="scientific">Candidatus Nomurabacteria bacterium RIFCSPLOWO2_02_FULL_42_17</name>
    <dbReference type="NCBI Taxonomy" id="1801789"/>
    <lineage>
        <taxon>Bacteria</taxon>
        <taxon>Candidatus Nomuraibacteriota</taxon>
    </lineage>
</organism>
<feature type="domain" description="Type II secretion system protein GspF" evidence="9">
    <location>
        <begin position="73"/>
        <end position="196"/>
    </location>
</feature>
<dbReference type="Gene3D" id="1.20.81.30">
    <property type="entry name" value="Type II secretion system (T2SS), domain F"/>
    <property type="match status" value="2"/>
</dbReference>
<keyword evidence="5 8" id="KW-0812">Transmembrane</keyword>
<evidence type="ECO:0000256" key="4">
    <source>
        <dbReference type="ARBA" id="ARBA00022519"/>
    </source>
</evidence>
<comment type="similarity">
    <text evidence="2">Belongs to the GSP F family.</text>
</comment>
<protein>
    <recommendedName>
        <fullName evidence="9">Type II secretion system protein GspF domain-containing protein</fullName>
    </recommendedName>
</protein>
<dbReference type="Proteomes" id="UP000177195">
    <property type="component" value="Unassembled WGS sequence"/>
</dbReference>
<evidence type="ECO:0000256" key="7">
    <source>
        <dbReference type="ARBA" id="ARBA00023136"/>
    </source>
</evidence>
<reference evidence="10 11" key="1">
    <citation type="journal article" date="2016" name="Nat. Commun.">
        <title>Thousands of microbial genomes shed light on interconnected biogeochemical processes in an aquifer system.</title>
        <authorList>
            <person name="Anantharaman K."/>
            <person name="Brown C.T."/>
            <person name="Hug L.A."/>
            <person name="Sharon I."/>
            <person name="Castelle C.J."/>
            <person name="Probst A.J."/>
            <person name="Thomas B.C."/>
            <person name="Singh A."/>
            <person name="Wilkins M.J."/>
            <person name="Karaoz U."/>
            <person name="Brodie E.L."/>
            <person name="Williams K.H."/>
            <person name="Hubbard S.S."/>
            <person name="Banfield J.F."/>
        </authorList>
    </citation>
    <scope>NUCLEOTIDE SEQUENCE [LARGE SCALE GENOMIC DNA]</scope>
</reference>
<keyword evidence="6 8" id="KW-1133">Transmembrane helix</keyword>